<evidence type="ECO:0000256" key="4">
    <source>
        <dbReference type="ARBA" id="ARBA00022692"/>
    </source>
</evidence>
<protein>
    <submittedName>
        <fullName evidence="9">ABC transporter permease</fullName>
    </submittedName>
</protein>
<evidence type="ECO:0000256" key="7">
    <source>
        <dbReference type="RuleBase" id="RU363032"/>
    </source>
</evidence>
<feature type="transmembrane region" description="Helical" evidence="7">
    <location>
        <begin position="100"/>
        <end position="122"/>
    </location>
</feature>
<gene>
    <name evidence="9" type="ORF">D2T30_18875</name>
</gene>
<dbReference type="Pfam" id="PF19300">
    <property type="entry name" value="BPD_transp_1_N"/>
    <property type="match status" value="1"/>
</dbReference>
<keyword evidence="3" id="KW-1003">Cell membrane</keyword>
<organism evidence="9 10">
    <name type="scientific">Paenirhodobacter populi</name>
    <dbReference type="NCBI Taxonomy" id="2306993"/>
    <lineage>
        <taxon>Bacteria</taxon>
        <taxon>Pseudomonadati</taxon>
        <taxon>Pseudomonadota</taxon>
        <taxon>Alphaproteobacteria</taxon>
        <taxon>Rhodobacterales</taxon>
        <taxon>Rhodobacter group</taxon>
        <taxon>Paenirhodobacter</taxon>
    </lineage>
</organism>
<dbReference type="GO" id="GO:0055085">
    <property type="term" value="P:transmembrane transport"/>
    <property type="evidence" value="ECO:0007669"/>
    <property type="project" value="InterPro"/>
</dbReference>
<dbReference type="InterPro" id="IPR045621">
    <property type="entry name" value="BPD_transp_1_N"/>
</dbReference>
<dbReference type="AlphaFoldDB" id="A0A443JAC1"/>
<dbReference type="PROSITE" id="PS50928">
    <property type="entry name" value="ABC_TM1"/>
    <property type="match status" value="1"/>
</dbReference>
<keyword evidence="5 7" id="KW-1133">Transmembrane helix</keyword>
<dbReference type="SUPFAM" id="SSF161098">
    <property type="entry name" value="MetI-like"/>
    <property type="match status" value="1"/>
</dbReference>
<sequence>MLRHLLRRVLIAIPVLFGISLVVYLLVNLQPGDPFVGMVGPETTPAEKAELLRRYGYDDPLVVQYLRWLTRALAGDLGYSLQQGRPVTALIGERLGNTGLLAGAALVLTLVVALPLGLFVGLRRNGGVDLAVSVLSFVLVSVPAFFLSMLLIKVFAVDLRLLPTAGVTTIGADYHGFAHLRDVALHLVLPASVLALGNIAVLNRYLRASVSELVDQDFIRALFGRGIPRRRVIAPHLLRNAARPLITIVSLEIPALLSSALLTETIFNWPGIGRLSFEAVQGRDYPLLMGIVLFLAVVTLACNLLADVLYALVDPRVRLAP</sequence>
<keyword evidence="6 7" id="KW-0472">Membrane</keyword>
<dbReference type="RefSeq" id="WP_128210146.1">
    <property type="nucleotide sequence ID" value="NZ_JBHRSO010000027.1"/>
</dbReference>
<evidence type="ECO:0000256" key="3">
    <source>
        <dbReference type="ARBA" id="ARBA00022475"/>
    </source>
</evidence>
<dbReference type="PANTHER" id="PTHR43163:SF6">
    <property type="entry name" value="DIPEPTIDE TRANSPORT SYSTEM PERMEASE PROTEIN DPPB-RELATED"/>
    <property type="match status" value="1"/>
</dbReference>
<dbReference type="Proteomes" id="UP000284476">
    <property type="component" value="Unassembled WGS sequence"/>
</dbReference>
<evidence type="ECO:0000259" key="8">
    <source>
        <dbReference type="PROSITE" id="PS50928"/>
    </source>
</evidence>
<comment type="caution">
    <text evidence="9">The sequence shown here is derived from an EMBL/GenBank/DDBJ whole genome shotgun (WGS) entry which is preliminary data.</text>
</comment>
<comment type="subcellular location">
    <subcellularLocation>
        <location evidence="1 7">Cell membrane</location>
        <topology evidence="1 7">Multi-pass membrane protein</topology>
    </subcellularLocation>
</comment>
<feature type="transmembrane region" description="Helical" evidence="7">
    <location>
        <begin position="134"/>
        <end position="156"/>
    </location>
</feature>
<feature type="transmembrane region" description="Helical" evidence="7">
    <location>
        <begin position="9"/>
        <end position="27"/>
    </location>
</feature>
<dbReference type="EMBL" id="SAUZ01000027">
    <property type="protein sequence ID" value="RWR17471.1"/>
    <property type="molecule type" value="Genomic_DNA"/>
</dbReference>
<evidence type="ECO:0000256" key="5">
    <source>
        <dbReference type="ARBA" id="ARBA00022989"/>
    </source>
</evidence>
<name>A0A443JAC1_9RHOB</name>
<feature type="domain" description="ABC transmembrane type-1" evidence="8">
    <location>
        <begin position="95"/>
        <end position="306"/>
    </location>
</feature>
<evidence type="ECO:0000313" key="10">
    <source>
        <dbReference type="Proteomes" id="UP000284476"/>
    </source>
</evidence>
<evidence type="ECO:0000256" key="1">
    <source>
        <dbReference type="ARBA" id="ARBA00004651"/>
    </source>
</evidence>
<accession>A0A443JAC1</accession>
<dbReference type="Gene3D" id="1.10.3720.10">
    <property type="entry name" value="MetI-like"/>
    <property type="match status" value="1"/>
</dbReference>
<keyword evidence="4 7" id="KW-0812">Transmembrane</keyword>
<feature type="transmembrane region" description="Helical" evidence="7">
    <location>
        <begin position="183"/>
        <end position="202"/>
    </location>
</feature>
<evidence type="ECO:0000256" key="6">
    <source>
        <dbReference type="ARBA" id="ARBA00023136"/>
    </source>
</evidence>
<dbReference type="InterPro" id="IPR035906">
    <property type="entry name" value="MetI-like_sf"/>
</dbReference>
<dbReference type="GO" id="GO:0005886">
    <property type="term" value="C:plasma membrane"/>
    <property type="evidence" value="ECO:0007669"/>
    <property type="project" value="UniProtKB-SubCell"/>
</dbReference>
<reference evidence="9 10" key="1">
    <citation type="submission" date="2019-01" db="EMBL/GenBank/DDBJ databases">
        <title>Sinorhodobacter populi sp. nov. isolated from the symptomatic bark tissue of Populus euramericana canker.</title>
        <authorList>
            <person name="Xu G."/>
        </authorList>
    </citation>
    <scope>NUCLEOTIDE SEQUENCE [LARGE SCALE GENOMIC DNA]</scope>
    <source>
        <strain evidence="9 10">SK2B-1</strain>
    </source>
</reference>
<keyword evidence="2 7" id="KW-0813">Transport</keyword>
<dbReference type="Pfam" id="PF00528">
    <property type="entry name" value="BPD_transp_1"/>
    <property type="match status" value="1"/>
</dbReference>
<dbReference type="InterPro" id="IPR000515">
    <property type="entry name" value="MetI-like"/>
</dbReference>
<evidence type="ECO:0000256" key="2">
    <source>
        <dbReference type="ARBA" id="ARBA00022448"/>
    </source>
</evidence>
<proteinExistence type="inferred from homology"/>
<evidence type="ECO:0000313" key="9">
    <source>
        <dbReference type="EMBL" id="RWR17471.1"/>
    </source>
</evidence>
<reference evidence="9 10" key="2">
    <citation type="submission" date="2019-01" db="EMBL/GenBank/DDBJ databases">
        <authorList>
            <person name="Li Y."/>
        </authorList>
    </citation>
    <scope>NUCLEOTIDE SEQUENCE [LARGE SCALE GENOMIC DNA]</scope>
    <source>
        <strain evidence="9 10">SK2B-1</strain>
    </source>
</reference>
<comment type="similarity">
    <text evidence="7">Belongs to the binding-protein-dependent transport system permease family.</text>
</comment>
<feature type="transmembrane region" description="Helical" evidence="7">
    <location>
        <begin position="287"/>
        <end position="313"/>
    </location>
</feature>
<dbReference type="PANTHER" id="PTHR43163">
    <property type="entry name" value="DIPEPTIDE TRANSPORT SYSTEM PERMEASE PROTEIN DPPB-RELATED"/>
    <property type="match status" value="1"/>
</dbReference>